<accession>A0A9D1LNJ6</accession>
<dbReference type="EMBL" id="DVMV01000015">
    <property type="protein sequence ID" value="HIU45123.1"/>
    <property type="molecule type" value="Genomic_DNA"/>
</dbReference>
<evidence type="ECO:0000313" key="3">
    <source>
        <dbReference type="Proteomes" id="UP000824070"/>
    </source>
</evidence>
<reference evidence="2" key="1">
    <citation type="submission" date="2020-10" db="EMBL/GenBank/DDBJ databases">
        <authorList>
            <person name="Gilroy R."/>
        </authorList>
    </citation>
    <scope>NUCLEOTIDE SEQUENCE</scope>
    <source>
        <strain evidence="2">ChiGjej1B1-22543</strain>
    </source>
</reference>
<organism evidence="2 3">
    <name type="scientific">Candidatus Alloenteromonas pullicola</name>
    <dbReference type="NCBI Taxonomy" id="2840784"/>
    <lineage>
        <taxon>Bacteria</taxon>
        <taxon>Bacillati</taxon>
        <taxon>Bacillota</taxon>
        <taxon>Bacillota incertae sedis</taxon>
        <taxon>Candidatus Alloenteromonas</taxon>
    </lineage>
</organism>
<name>A0A9D1LNJ6_9FIRM</name>
<feature type="signal peptide" evidence="1">
    <location>
        <begin position="1"/>
        <end position="24"/>
    </location>
</feature>
<comment type="caution">
    <text evidence="2">The sequence shown here is derived from an EMBL/GenBank/DDBJ whole genome shotgun (WGS) entry which is preliminary data.</text>
</comment>
<evidence type="ECO:0000313" key="2">
    <source>
        <dbReference type="EMBL" id="HIU45123.1"/>
    </source>
</evidence>
<dbReference type="AlphaFoldDB" id="A0A9D1LNJ6"/>
<dbReference type="Proteomes" id="UP000824070">
    <property type="component" value="Unassembled WGS sequence"/>
</dbReference>
<evidence type="ECO:0000256" key="1">
    <source>
        <dbReference type="SAM" id="SignalP"/>
    </source>
</evidence>
<reference evidence="2" key="2">
    <citation type="journal article" date="2021" name="PeerJ">
        <title>Extensive microbial diversity within the chicken gut microbiome revealed by metagenomics and culture.</title>
        <authorList>
            <person name="Gilroy R."/>
            <person name="Ravi A."/>
            <person name="Getino M."/>
            <person name="Pursley I."/>
            <person name="Horton D.L."/>
            <person name="Alikhan N.F."/>
            <person name="Baker D."/>
            <person name="Gharbi K."/>
            <person name="Hall N."/>
            <person name="Watson M."/>
            <person name="Adriaenssens E.M."/>
            <person name="Foster-Nyarko E."/>
            <person name="Jarju S."/>
            <person name="Secka A."/>
            <person name="Antonio M."/>
            <person name="Oren A."/>
            <person name="Chaudhuri R.R."/>
            <person name="La Ragione R."/>
            <person name="Hildebrand F."/>
            <person name="Pallen M.J."/>
        </authorList>
    </citation>
    <scope>NUCLEOTIDE SEQUENCE</scope>
    <source>
        <strain evidence="2">ChiGjej1B1-22543</strain>
    </source>
</reference>
<protein>
    <submittedName>
        <fullName evidence="2">Uncharacterized protein</fullName>
    </submittedName>
</protein>
<sequence>MKKPSKTLLGTSILFSSLFAFTCAATYLLVPAKVTTVVENGEGQNGDGSLPDVQAPSHKDTLINNLVNKVMGSGLELNLDKAEVVFSGNGEKSTNRLSLNGGRVALAISSLSLHGIDLSLDAPVNYNGKSRGLNVDLLDDNLYFSVSNLDDLDGSSYDLKYKVSTASYDLDLDQDGEPDIDETTGGILQYEYGQLDWAIDDILTILTDGDIEIPFPSISSAIGGSGSSSSSSIDTDAILSSMDEMQETTLDGMPYFLWDLQIGELNLPIGLKADSSYSLVGIDLPYKNDQGIQSPLEIKEGIEVELSASIAGGEDAIDWSLPYPETSYKSLVNSMGIFEGIAGLVANPQFGLDLDLTLLRHEEAIPASETVIGKDEINEKVRLTLGAQVDMPKRSLRGIGAEFKVYVNDEPEPSQYLSANLLNDGDGNEAFVNLNNVLKAKTDKPTTDAIFGMISDGMSSTSDGQVMSKQADAMSSAVSAVANYLQGNLITGIQEGHYEAALDILKTLRNEDNLILAGLDLSPLGIEGEVSLTLDGNDGNSLLSIEFSNVKLSTFTLNGELKTVSFSSPSLTDEEKGSYDTMTHLMGVVDQIGEIANSKSATLSLTGSLLDEQGLDIAGEPSGISFSGKIGFSIAKGQAGVSINMLERNKDFRNSHTIKADLLSSDSAEETAYLSYSSGNGAIDQENNPYNLTNPIDEDGINVKMPLSAFAPTIDSLLGLTKTDDRLACLFNGLSGTTATGLLGSISSGKYFDLLKLHVIESASLEGDTNVFVASGKSFGLDGKLTIRVDYLPNPEEGFKSMTIEGSMLGKRLSLTIGLQKTYADAEDLSAIDSHDSFTDVSSIGLIGSHLIDTMTLGAANHQGVSTFALSASVDLELGKYSFNALKVEANIQVQGAKTQVYVHLDNLPVIKGINGPEDTHYFRPQEYEGSRDVAFYYYADGFNPSGEVLMTRDSSYGRIRNVKDSVRLSGEEFRADAASWILKYLIGVEESFFNGASATTKSSTTAKAVHLEDILASYKDLSQAGAPAIEIGINLGNALGVSFLTEAKVGIKGTTAVDSASNSFKAIEQLYASVGIALSGELEVCSATISINLDNVKDGVYADGFAKAKSIYESNFISGEGEDVSSALEGHNYPKGTKAGNLYL</sequence>
<keyword evidence="1" id="KW-0732">Signal</keyword>
<feature type="chain" id="PRO_5038670626" evidence="1">
    <location>
        <begin position="25"/>
        <end position="1145"/>
    </location>
</feature>
<proteinExistence type="predicted"/>
<gene>
    <name evidence="2" type="ORF">IAC52_02370</name>
</gene>